<dbReference type="SMART" id="SM00066">
    <property type="entry name" value="GAL4"/>
    <property type="match status" value="1"/>
</dbReference>
<reference evidence="5" key="1">
    <citation type="submission" date="2021-02" db="EMBL/GenBank/DDBJ databases">
        <title>Genome sequence Cadophora malorum strain M34.</title>
        <authorList>
            <person name="Stefanovic E."/>
            <person name="Vu D."/>
            <person name="Scully C."/>
            <person name="Dijksterhuis J."/>
            <person name="Roader J."/>
            <person name="Houbraken J."/>
        </authorList>
    </citation>
    <scope>NUCLEOTIDE SEQUENCE</scope>
    <source>
        <strain evidence="5">M34</strain>
    </source>
</reference>
<dbReference type="AlphaFoldDB" id="A0A8H7TFR4"/>
<dbReference type="Pfam" id="PF04082">
    <property type="entry name" value="Fungal_trans"/>
    <property type="match status" value="1"/>
</dbReference>
<dbReference type="CDD" id="cd12148">
    <property type="entry name" value="fungal_TF_MHR"/>
    <property type="match status" value="1"/>
</dbReference>
<evidence type="ECO:0000256" key="2">
    <source>
        <dbReference type="ARBA" id="ARBA00023242"/>
    </source>
</evidence>
<accession>A0A8H7TFR4</accession>
<evidence type="ECO:0000256" key="1">
    <source>
        <dbReference type="ARBA" id="ARBA00022723"/>
    </source>
</evidence>
<organism evidence="5 6">
    <name type="scientific">Cadophora malorum</name>
    <dbReference type="NCBI Taxonomy" id="108018"/>
    <lineage>
        <taxon>Eukaryota</taxon>
        <taxon>Fungi</taxon>
        <taxon>Dikarya</taxon>
        <taxon>Ascomycota</taxon>
        <taxon>Pezizomycotina</taxon>
        <taxon>Leotiomycetes</taxon>
        <taxon>Helotiales</taxon>
        <taxon>Ploettnerulaceae</taxon>
        <taxon>Cadophora</taxon>
    </lineage>
</organism>
<dbReference type="InterPro" id="IPR036864">
    <property type="entry name" value="Zn2-C6_fun-type_DNA-bd_sf"/>
</dbReference>
<dbReference type="Gene3D" id="4.10.240.10">
    <property type="entry name" value="Zn(2)-C6 fungal-type DNA-binding domain"/>
    <property type="match status" value="1"/>
</dbReference>
<feature type="compositionally biased region" description="Acidic residues" evidence="3">
    <location>
        <begin position="17"/>
        <end position="28"/>
    </location>
</feature>
<evidence type="ECO:0000313" key="5">
    <source>
        <dbReference type="EMBL" id="KAG4418397.1"/>
    </source>
</evidence>
<dbReference type="SUPFAM" id="SSF57701">
    <property type="entry name" value="Zn2/Cys6 DNA-binding domain"/>
    <property type="match status" value="1"/>
</dbReference>
<dbReference type="InterPro" id="IPR001138">
    <property type="entry name" value="Zn2Cys6_DnaBD"/>
</dbReference>
<dbReference type="GO" id="GO:0008270">
    <property type="term" value="F:zinc ion binding"/>
    <property type="evidence" value="ECO:0007669"/>
    <property type="project" value="InterPro"/>
</dbReference>
<dbReference type="GO" id="GO:0006351">
    <property type="term" value="P:DNA-templated transcription"/>
    <property type="evidence" value="ECO:0007669"/>
    <property type="project" value="InterPro"/>
</dbReference>
<protein>
    <recommendedName>
        <fullName evidence="4">Zn(2)-C6 fungal-type domain-containing protein</fullName>
    </recommendedName>
</protein>
<sequence>MAESAPRHIASHPDHDNEQEDDDMDVDDFNQLADFVFDQSTPESGDDEAQETRPETNGGVTASGTHDVAPNGRVIRRRARKACVACHKRKVRCDVMSRGNTCTNCRLDGITCVIRAGKRVRLKPLEAVDGVPVYQASEIPGTNSLQDDIPTTISPFAAAGNNARVPINPFSSGINPFSSYASNSSLHPNMIYSYFDFLEAETLSHIAPEDFKFLEYKGCFHLPARPILDDLVREYFLHVHPMLPIIDEKAFWEMYVPREGNAKRSGQRKIPLFVFRAMLFVSCGFISDHTVRQMGFQTNIEARTCFYRRAKLLHDFDTTSDSIALSQGTLLLTYYSSEREAMSNTSWLRLSIQFANAANVSTYYQDCDLSAEEKLLRKRLWWCIIIRDRILPLGVRRCIQITRDNFDFSQSRLCEKDLEPEFRNSYVYDAETKRELAQVFLVQLDLAVELTDALSYLYPVTGFRSFDKLDYNDVMSMPKRIEQSQIELDTWHARFVEWVVPGEWSNKHKSVILYSGLTSIYFQSAKAALYQLESFMLQGDDTKVHDVRMKHLGSALHMSVSSISETIRAFIQLDIAKYLPVSAVAYLALPIILNSIDLQTLSMANTRAEGKRSQLRLLNEAMDLCKDRYTGAAVVKNVITRSIETARSEKNMIEGKSSHSTSLTRTSPALQDWLDVFISSPVSFLRISFGIDMSIAVGRYPTTEDLPRRLSLKYNLIPSKLIPQSLMPAVENAIMDADHVDEATVLEPAKYSYLDYFDFGQSQTETRSETSPWNGKHVDRILEEVLGGGEKFWSPVAGDT</sequence>
<dbReference type="PROSITE" id="PS50048">
    <property type="entry name" value="ZN2_CY6_FUNGAL_2"/>
    <property type="match status" value="1"/>
</dbReference>
<dbReference type="InterPro" id="IPR007219">
    <property type="entry name" value="XnlR_reg_dom"/>
</dbReference>
<dbReference type="PANTHER" id="PTHR47425">
    <property type="entry name" value="FARB-RELATED"/>
    <property type="match status" value="1"/>
</dbReference>
<feature type="domain" description="Zn(2)-C6 fungal-type" evidence="4">
    <location>
        <begin position="82"/>
        <end position="114"/>
    </location>
</feature>
<dbReference type="InterPro" id="IPR052761">
    <property type="entry name" value="Fungal_Detox/Toxin_TFs"/>
</dbReference>
<evidence type="ECO:0000256" key="3">
    <source>
        <dbReference type="SAM" id="MobiDB-lite"/>
    </source>
</evidence>
<dbReference type="PANTHER" id="PTHR47425:SF2">
    <property type="entry name" value="FARB-RELATED"/>
    <property type="match status" value="1"/>
</dbReference>
<keyword evidence="2" id="KW-0539">Nucleus</keyword>
<dbReference type="GO" id="GO:0003677">
    <property type="term" value="F:DNA binding"/>
    <property type="evidence" value="ECO:0007669"/>
    <property type="project" value="InterPro"/>
</dbReference>
<proteinExistence type="predicted"/>
<dbReference type="Pfam" id="PF00172">
    <property type="entry name" value="Zn_clus"/>
    <property type="match status" value="1"/>
</dbReference>
<evidence type="ECO:0000313" key="6">
    <source>
        <dbReference type="Proteomes" id="UP000664132"/>
    </source>
</evidence>
<comment type="caution">
    <text evidence="5">The sequence shown here is derived from an EMBL/GenBank/DDBJ whole genome shotgun (WGS) entry which is preliminary data.</text>
</comment>
<dbReference type="EMBL" id="JAFJYH010000129">
    <property type="protein sequence ID" value="KAG4418397.1"/>
    <property type="molecule type" value="Genomic_DNA"/>
</dbReference>
<dbReference type="CDD" id="cd00067">
    <property type="entry name" value="GAL4"/>
    <property type="match status" value="1"/>
</dbReference>
<evidence type="ECO:0000259" key="4">
    <source>
        <dbReference type="PROSITE" id="PS50048"/>
    </source>
</evidence>
<keyword evidence="1" id="KW-0479">Metal-binding</keyword>
<dbReference type="PROSITE" id="PS00463">
    <property type="entry name" value="ZN2_CY6_FUNGAL_1"/>
    <property type="match status" value="1"/>
</dbReference>
<feature type="region of interest" description="Disordered" evidence="3">
    <location>
        <begin position="1"/>
        <end position="72"/>
    </location>
</feature>
<dbReference type="OrthoDB" id="5121955at2759"/>
<name>A0A8H7TFR4_9HELO</name>
<dbReference type="GO" id="GO:0000981">
    <property type="term" value="F:DNA-binding transcription factor activity, RNA polymerase II-specific"/>
    <property type="evidence" value="ECO:0007669"/>
    <property type="project" value="InterPro"/>
</dbReference>
<dbReference type="Proteomes" id="UP000664132">
    <property type="component" value="Unassembled WGS sequence"/>
</dbReference>
<gene>
    <name evidence="5" type="ORF">IFR04_008464</name>
</gene>
<keyword evidence="6" id="KW-1185">Reference proteome</keyword>